<reference evidence="6 7" key="1">
    <citation type="submission" date="2015-12" db="EMBL/GenBank/DDBJ databases">
        <authorList>
            <person name="Shamseldin A."/>
            <person name="Moawad H."/>
            <person name="Abd El-Rahim W.M."/>
            <person name="Sadowsky M.J."/>
        </authorList>
    </citation>
    <scope>NUCLEOTIDE SEQUENCE [LARGE SCALE GENOMIC DNA]</scope>
    <source>
        <strain evidence="6 7">JC234</strain>
    </source>
</reference>
<evidence type="ECO:0000256" key="3">
    <source>
        <dbReference type="PIRSR" id="PIRSR620019-2"/>
    </source>
</evidence>
<evidence type="ECO:0000256" key="2">
    <source>
        <dbReference type="PIRSR" id="PIRSR620019-1"/>
    </source>
</evidence>
<keyword evidence="7" id="KW-1185">Reference proteome</keyword>
<accession>A0A1C1YUI1</accession>
<name>A0A1C1YUI1_9HYPH</name>
<dbReference type="SUPFAM" id="SSF51161">
    <property type="entry name" value="Trimeric LpxA-like enzymes"/>
    <property type="match status" value="1"/>
</dbReference>
<evidence type="ECO:0000313" key="6">
    <source>
        <dbReference type="EMBL" id="OCW57000.1"/>
    </source>
</evidence>
<comment type="caution">
    <text evidence="6">The sequence shown here is derived from an EMBL/GenBank/DDBJ whole genome shotgun (WGS) entry which is preliminary data.</text>
</comment>
<feature type="active site" description="Proton acceptor" evidence="2">
    <location>
        <position position="153"/>
    </location>
</feature>
<dbReference type="EMBL" id="LQZT01000023">
    <property type="protein sequence ID" value="OCW57000.1"/>
    <property type="molecule type" value="Genomic_DNA"/>
</dbReference>
<dbReference type="Pfam" id="PF17836">
    <property type="entry name" value="PglD_N"/>
    <property type="match status" value="1"/>
</dbReference>
<dbReference type="CDD" id="cd03360">
    <property type="entry name" value="LbH_AT_putative"/>
    <property type="match status" value="1"/>
</dbReference>
<dbReference type="STRING" id="1480615.AWJ14_07545"/>
<organism evidence="6 7">
    <name type="scientific">Hoeflea olei</name>
    <dbReference type="NCBI Taxonomy" id="1480615"/>
    <lineage>
        <taxon>Bacteria</taxon>
        <taxon>Pseudomonadati</taxon>
        <taxon>Pseudomonadota</taxon>
        <taxon>Alphaproteobacteria</taxon>
        <taxon>Hyphomicrobiales</taxon>
        <taxon>Rhizobiaceae</taxon>
        <taxon>Hoeflea</taxon>
    </lineage>
</organism>
<dbReference type="PANTHER" id="PTHR43300">
    <property type="entry name" value="ACETYLTRANSFERASE"/>
    <property type="match status" value="1"/>
</dbReference>
<gene>
    <name evidence="6" type="ORF">AWJ14_07545</name>
</gene>
<dbReference type="AlphaFoldDB" id="A0A1C1YUI1"/>
<dbReference type="InterPro" id="IPR020019">
    <property type="entry name" value="AcTrfase_PglD-like"/>
</dbReference>
<dbReference type="OrthoDB" id="9815592at2"/>
<dbReference type="InterPro" id="IPR050179">
    <property type="entry name" value="Trans_hexapeptide_repeat"/>
</dbReference>
<proteinExistence type="inferred from homology"/>
<feature type="binding site" evidence="3">
    <location>
        <position position="162"/>
    </location>
    <ligand>
        <name>acetyl-CoA</name>
        <dbReference type="ChEBI" id="CHEBI:57288"/>
    </ligand>
</feature>
<feature type="region of interest" description="Disordered" evidence="4">
    <location>
        <begin position="210"/>
        <end position="233"/>
    </location>
</feature>
<evidence type="ECO:0000313" key="7">
    <source>
        <dbReference type="Proteomes" id="UP000094795"/>
    </source>
</evidence>
<evidence type="ECO:0000256" key="4">
    <source>
        <dbReference type="SAM" id="MobiDB-lite"/>
    </source>
</evidence>
<dbReference type="InterPro" id="IPR041561">
    <property type="entry name" value="PglD_N"/>
</dbReference>
<protein>
    <recommendedName>
        <fullName evidence="5">PglD N-terminal domain-containing protein</fullName>
    </recommendedName>
</protein>
<evidence type="ECO:0000259" key="5">
    <source>
        <dbReference type="Pfam" id="PF17836"/>
    </source>
</evidence>
<evidence type="ECO:0000256" key="1">
    <source>
        <dbReference type="ARBA" id="ARBA00007274"/>
    </source>
</evidence>
<sequence length="233" mass="23255">MSATDESGAASGTTPQHALPGLLVLGGGGHGRVVAEAAFLSGRFSRLLVVDPQAAAGWSFPICPCVADETGIAAEPADWRFIAAVGDPALRRRLFEAYLHKGFAPASVLHPAAIVSPSAQVGRGVVVCAGAVVATLARLGDGVIVNHAAVVEHDGEVGAFAHLAPGAVLAGGASLGDGSFLGSNASIRHGMRVGPGVVIGNGAAVVADLPEPGTYGGTPARPLNKTTRPRESK</sequence>
<comment type="similarity">
    <text evidence="1">Belongs to the transferase hexapeptide repeat family.</text>
</comment>
<dbReference type="InterPro" id="IPR011004">
    <property type="entry name" value="Trimer_LpxA-like_sf"/>
</dbReference>
<feature type="domain" description="PglD N-terminal" evidence="5">
    <location>
        <begin position="22"/>
        <end position="96"/>
    </location>
</feature>
<feature type="site" description="Increases basicity of active site His" evidence="2">
    <location>
        <position position="154"/>
    </location>
</feature>
<dbReference type="Gene3D" id="2.160.10.10">
    <property type="entry name" value="Hexapeptide repeat proteins"/>
    <property type="match status" value="1"/>
</dbReference>
<dbReference type="Proteomes" id="UP000094795">
    <property type="component" value="Unassembled WGS sequence"/>
</dbReference>
<feature type="binding site" evidence="3">
    <location>
        <position position="86"/>
    </location>
    <ligand>
        <name>substrate</name>
    </ligand>
</feature>
<dbReference type="PANTHER" id="PTHR43300:SF7">
    <property type="entry name" value="UDP-N-ACETYLBACILLOSAMINE N-ACETYLTRANSFERASE"/>
    <property type="match status" value="1"/>
</dbReference>
<dbReference type="Gene3D" id="3.40.50.20">
    <property type="match status" value="1"/>
</dbReference>
<dbReference type="NCBIfam" id="TIGR03570">
    <property type="entry name" value="NeuD_NnaD"/>
    <property type="match status" value="1"/>
</dbReference>
<dbReference type="RefSeq" id="WP_083220266.1">
    <property type="nucleotide sequence ID" value="NZ_LQZT01000023.1"/>
</dbReference>